<gene>
    <name evidence="15" type="primary">BnaA01g28540D</name>
    <name evidence="15" type="ORF">GSBRNA2T00010014001</name>
</gene>
<keyword evidence="12" id="KW-0472">Membrane</keyword>
<comment type="catalytic activity">
    <reaction evidence="1">
        <text>a 1,2-diacyl-sn-glycero-3-phosphocholine + H2O = a 1,2-diacyl-sn-glycero-3-phosphate + choline + H(+)</text>
        <dbReference type="Rhea" id="RHEA:14445"/>
        <dbReference type="ChEBI" id="CHEBI:15354"/>
        <dbReference type="ChEBI" id="CHEBI:15377"/>
        <dbReference type="ChEBI" id="CHEBI:15378"/>
        <dbReference type="ChEBI" id="CHEBI:57643"/>
        <dbReference type="ChEBI" id="CHEBI:58608"/>
        <dbReference type="EC" id="3.1.4.4"/>
    </reaction>
</comment>
<dbReference type="SUPFAM" id="SSF56024">
    <property type="entry name" value="Phospholipase D/nuclease"/>
    <property type="match status" value="1"/>
</dbReference>
<dbReference type="Gene3D" id="2.60.40.150">
    <property type="entry name" value="C2 domain"/>
    <property type="match status" value="1"/>
</dbReference>
<evidence type="ECO:0000256" key="2">
    <source>
        <dbReference type="ARBA" id="ARBA00001913"/>
    </source>
</evidence>
<dbReference type="AlphaFoldDB" id="A0A078G696"/>
<dbReference type="InterPro" id="IPR001736">
    <property type="entry name" value="PLipase_D/transphosphatidylase"/>
</dbReference>
<evidence type="ECO:0000256" key="10">
    <source>
        <dbReference type="ARBA" id="ARBA00022963"/>
    </source>
</evidence>
<proteinExistence type="inferred from homology"/>
<comment type="cofactor">
    <cofactor evidence="2">
        <name>Ca(2+)</name>
        <dbReference type="ChEBI" id="CHEBI:29108"/>
    </cofactor>
</comment>
<dbReference type="PROSITE" id="PS50035">
    <property type="entry name" value="PLD"/>
    <property type="match status" value="1"/>
</dbReference>
<keyword evidence="11" id="KW-0443">Lipid metabolism</keyword>
<dbReference type="PaxDb" id="3708-A0A078G696"/>
<dbReference type="OMA" id="DITIGXD"/>
<reference evidence="15 16" key="1">
    <citation type="journal article" date="2014" name="Science">
        <title>Plant genetics. Early allopolyploid evolution in the post-Neolithic Brassica napus oilseed genome.</title>
        <authorList>
            <person name="Chalhoub B."/>
            <person name="Denoeud F."/>
            <person name="Liu S."/>
            <person name="Parkin I.A."/>
            <person name="Tang H."/>
            <person name="Wang X."/>
            <person name="Chiquet J."/>
            <person name="Belcram H."/>
            <person name="Tong C."/>
            <person name="Samans B."/>
            <person name="Correa M."/>
            <person name="Da Silva C."/>
            <person name="Just J."/>
            <person name="Falentin C."/>
            <person name="Koh C.S."/>
            <person name="Le Clainche I."/>
            <person name="Bernard M."/>
            <person name="Bento P."/>
            <person name="Noel B."/>
            <person name="Labadie K."/>
            <person name="Alberti A."/>
            <person name="Charles M."/>
            <person name="Arnaud D."/>
            <person name="Guo H."/>
            <person name="Daviaud C."/>
            <person name="Alamery S."/>
            <person name="Jabbari K."/>
            <person name="Zhao M."/>
            <person name="Edger P.P."/>
            <person name="Chelaifa H."/>
            <person name="Tack D."/>
            <person name="Lassalle G."/>
            <person name="Mestiri I."/>
            <person name="Schnel N."/>
            <person name="Le Paslier M.C."/>
            <person name="Fan G."/>
            <person name="Renault V."/>
            <person name="Bayer P.E."/>
            <person name="Golicz A.A."/>
            <person name="Manoli S."/>
            <person name="Lee T.H."/>
            <person name="Thi V.H."/>
            <person name="Chalabi S."/>
            <person name="Hu Q."/>
            <person name="Fan C."/>
            <person name="Tollenaere R."/>
            <person name="Lu Y."/>
            <person name="Battail C."/>
            <person name="Shen J."/>
            <person name="Sidebottom C.H."/>
            <person name="Wang X."/>
            <person name="Canaguier A."/>
            <person name="Chauveau A."/>
            <person name="Berard A."/>
            <person name="Deniot G."/>
            <person name="Guan M."/>
            <person name="Liu Z."/>
            <person name="Sun F."/>
            <person name="Lim Y.P."/>
            <person name="Lyons E."/>
            <person name="Town C.D."/>
            <person name="Bancroft I."/>
            <person name="Wang X."/>
            <person name="Meng J."/>
            <person name="Ma J."/>
            <person name="Pires J.C."/>
            <person name="King G.J."/>
            <person name="Brunel D."/>
            <person name="Delourme R."/>
            <person name="Renard M."/>
            <person name="Aury J.M."/>
            <person name="Adams K.L."/>
            <person name="Batley J."/>
            <person name="Snowdon R.J."/>
            <person name="Tost J."/>
            <person name="Edwards D."/>
            <person name="Zhou Y."/>
            <person name="Hua W."/>
            <person name="Sharpe A.G."/>
            <person name="Paterson A.H."/>
            <person name="Guan C."/>
            <person name="Wincker P."/>
        </authorList>
    </citation>
    <scope>NUCLEOTIDE SEQUENCE [LARGE SCALE GENOMIC DNA]</scope>
    <source>
        <strain evidence="16">cv. Darmor-bzh</strain>
    </source>
</reference>
<comment type="subcellular location">
    <subcellularLocation>
        <location evidence="4">Cytoplasm</location>
    </subcellularLocation>
    <subcellularLocation>
        <location evidence="3">Membrane</location>
    </subcellularLocation>
</comment>
<dbReference type="EMBL" id="LK032103">
    <property type="protein sequence ID" value="CDY20148.1"/>
    <property type="molecule type" value="Genomic_DNA"/>
</dbReference>
<evidence type="ECO:0000256" key="8">
    <source>
        <dbReference type="ARBA" id="ARBA00022737"/>
    </source>
</evidence>
<dbReference type="Gramene" id="CDY20148">
    <property type="protein sequence ID" value="CDY20148"/>
    <property type="gene ID" value="GSBRNA2T00010014001"/>
</dbReference>
<dbReference type="SUPFAM" id="SSF49562">
    <property type="entry name" value="C2 domain (Calcium/lipid-binding domain, CaLB)"/>
    <property type="match status" value="1"/>
</dbReference>
<dbReference type="SMART" id="SM00155">
    <property type="entry name" value="PLDc"/>
    <property type="match status" value="1"/>
</dbReference>
<evidence type="ECO:0000256" key="12">
    <source>
        <dbReference type="ARBA" id="ARBA00023136"/>
    </source>
</evidence>
<feature type="domain" description="PLD phosphodiesterase" evidence="14">
    <location>
        <begin position="313"/>
        <end position="344"/>
    </location>
</feature>
<dbReference type="InterPro" id="IPR000008">
    <property type="entry name" value="C2_dom"/>
</dbReference>
<keyword evidence="16" id="KW-1185">Reference proteome</keyword>
<keyword evidence="7" id="KW-0963">Cytoplasm</keyword>
<keyword evidence="10" id="KW-0442">Lipid degradation</keyword>
<dbReference type="SMART" id="SM00239">
    <property type="entry name" value="C2"/>
    <property type="match status" value="1"/>
</dbReference>
<evidence type="ECO:0000313" key="16">
    <source>
        <dbReference type="Proteomes" id="UP000028999"/>
    </source>
</evidence>
<dbReference type="InterPro" id="IPR035892">
    <property type="entry name" value="C2_domain_sf"/>
</dbReference>
<accession>A0A078G696</accession>
<comment type="similarity">
    <text evidence="5">Belongs to the phospholipase D family. C2-PLD subfamily.</text>
</comment>
<dbReference type="GO" id="GO:0005737">
    <property type="term" value="C:cytoplasm"/>
    <property type="evidence" value="ECO:0007669"/>
    <property type="project" value="UniProtKB-SubCell"/>
</dbReference>
<dbReference type="Proteomes" id="UP000028999">
    <property type="component" value="Unassembled WGS sequence"/>
</dbReference>
<organism evidence="15 16">
    <name type="scientific">Brassica napus</name>
    <name type="common">Rape</name>
    <dbReference type="NCBI Taxonomy" id="3708"/>
    <lineage>
        <taxon>Eukaryota</taxon>
        <taxon>Viridiplantae</taxon>
        <taxon>Streptophyta</taxon>
        <taxon>Embryophyta</taxon>
        <taxon>Tracheophyta</taxon>
        <taxon>Spermatophyta</taxon>
        <taxon>Magnoliopsida</taxon>
        <taxon>eudicotyledons</taxon>
        <taxon>Gunneridae</taxon>
        <taxon>Pentapetalae</taxon>
        <taxon>rosids</taxon>
        <taxon>malvids</taxon>
        <taxon>Brassicales</taxon>
        <taxon>Brassicaceae</taxon>
        <taxon>Brassiceae</taxon>
        <taxon>Brassica</taxon>
    </lineage>
</organism>
<evidence type="ECO:0000313" key="15">
    <source>
        <dbReference type="EMBL" id="CDY20148.1"/>
    </source>
</evidence>
<dbReference type="STRING" id="3708.A0A078G696"/>
<dbReference type="Gene3D" id="3.30.870.10">
    <property type="entry name" value="Endonuclease Chain A"/>
    <property type="match status" value="1"/>
</dbReference>
<evidence type="ECO:0000256" key="5">
    <source>
        <dbReference type="ARBA" id="ARBA00010683"/>
    </source>
</evidence>
<evidence type="ECO:0000256" key="4">
    <source>
        <dbReference type="ARBA" id="ARBA00004496"/>
    </source>
</evidence>
<dbReference type="Pfam" id="PF00614">
    <property type="entry name" value="PLDc"/>
    <property type="match status" value="1"/>
</dbReference>
<keyword evidence="9" id="KW-0378">Hydrolase</keyword>
<name>A0A078G696_BRANA</name>
<dbReference type="InterPro" id="IPR015679">
    <property type="entry name" value="PLipase_D_fam"/>
</dbReference>
<dbReference type="GO" id="GO:0005886">
    <property type="term" value="C:plasma membrane"/>
    <property type="evidence" value="ECO:0000318"/>
    <property type="project" value="GO_Central"/>
</dbReference>
<evidence type="ECO:0000256" key="1">
    <source>
        <dbReference type="ARBA" id="ARBA00000798"/>
    </source>
</evidence>
<evidence type="ECO:0000256" key="9">
    <source>
        <dbReference type="ARBA" id="ARBA00022801"/>
    </source>
</evidence>
<keyword evidence="8" id="KW-0677">Repeat</keyword>
<evidence type="ECO:0000259" key="14">
    <source>
        <dbReference type="PROSITE" id="PS50035"/>
    </source>
</evidence>
<evidence type="ECO:0000256" key="6">
    <source>
        <dbReference type="ARBA" id="ARBA00012027"/>
    </source>
</evidence>
<evidence type="ECO:0000256" key="11">
    <source>
        <dbReference type="ARBA" id="ARBA00023098"/>
    </source>
</evidence>
<dbReference type="PANTHER" id="PTHR18896:SF163">
    <property type="entry name" value="PHOSPHOLIPASE D"/>
    <property type="match status" value="1"/>
</dbReference>
<evidence type="ECO:0000259" key="13">
    <source>
        <dbReference type="PROSITE" id="PS50004"/>
    </source>
</evidence>
<dbReference type="PROSITE" id="PS50004">
    <property type="entry name" value="C2"/>
    <property type="match status" value="1"/>
</dbReference>
<evidence type="ECO:0000256" key="7">
    <source>
        <dbReference type="ARBA" id="ARBA00022490"/>
    </source>
</evidence>
<protein>
    <recommendedName>
        <fullName evidence="6">phospholipase D</fullName>
        <ecNumber evidence="6">3.1.4.4</ecNumber>
    </recommendedName>
</protein>
<dbReference type="GO" id="GO:0004630">
    <property type="term" value="F:phospholipase D activity"/>
    <property type="evidence" value="ECO:0000318"/>
    <property type="project" value="GO_Central"/>
</dbReference>
<feature type="domain" description="C2" evidence="13">
    <location>
        <begin position="1"/>
        <end position="126"/>
    </location>
</feature>
<evidence type="ECO:0000256" key="3">
    <source>
        <dbReference type="ARBA" id="ARBA00004370"/>
    </source>
</evidence>
<dbReference type="PANTHER" id="PTHR18896">
    <property type="entry name" value="PHOSPHOLIPASE D"/>
    <property type="match status" value="1"/>
</dbReference>
<sequence>MAQHLLHGTLHATIYEVDALHTGGLSSGFLGKIRANVEEAIGFGKGETQLYATIDLQKARVGRTRKITDEPKNPKWYESFHIYCAHMASDIIFTVKDDNPIGATLIGRAYVPVDEVINGEEVEKWVEILDNDRNPIHGESKIHVKLQYFGVETDRNWNMGVKSAKFPGVPYTFFSQRQGCRVSLYQGAHVPDNFVPKIPLAGGKNYEPHRCWEDIFDAITNAKHLIYITGWSVYTEITLVRDSRRPKPGGDMTLGELLKKKASEGVRVLLLVWDDRTSVDVLKKDGLMATHDEDTENYFNGSEVHCVLCPLSAMFTHHQKIVVVDSEMRRIMSFVGGIDLCDGRYDTPFHSLFRTLDTVVLGSLGRTSTLVSKVLSLGMCCTTSSRDGASKVVKTFWLS</sequence>
<dbReference type="GO" id="GO:0009395">
    <property type="term" value="P:phospholipid catabolic process"/>
    <property type="evidence" value="ECO:0000318"/>
    <property type="project" value="GO_Central"/>
</dbReference>
<dbReference type="Pfam" id="PF00168">
    <property type="entry name" value="C2"/>
    <property type="match status" value="1"/>
</dbReference>
<dbReference type="FunFam" id="2.60.40.150:FF:000266">
    <property type="entry name" value="Phospholipase D alpha 1"/>
    <property type="match status" value="1"/>
</dbReference>
<dbReference type="CDD" id="cd04015">
    <property type="entry name" value="C2_plant_PLD"/>
    <property type="match status" value="1"/>
</dbReference>
<dbReference type="EC" id="3.1.4.4" evidence="6"/>